<name>E3IW62_PSEI1</name>
<evidence type="ECO:0000313" key="9">
    <source>
        <dbReference type="Proteomes" id="UP000002484"/>
    </source>
</evidence>
<keyword evidence="9" id="KW-1185">Reference proteome</keyword>
<dbReference type="Gene3D" id="3.40.50.300">
    <property type="entry name" value="P-loop containing nucleotide triphosphate hydrolases"/>
    <property type="match status" value="3"/>
</dbReference>
<dbReference type="RefSeq" id="WP_013422025.1">
    <property type="nucleotide sequence ID" value="NC_014666.1"/>
</dbReference>
<evidence type="ECO:0000259" key="7">
    <source>
        <dbReference type="Pfam" id="PF18741"/>
    </source>
</evidence>
<dbReference type="InterPro" id="IPR041679">
    <property type="entry name" value="DNA2/NAM7-like_C"/>
</dbReference>
<dbReference type="Pfam" id="PF13604">
    <property type="entry name" value="AAA_30"/>
    <property type="match status" value="1"/>
</dbReference>
<dbReference type="GO" id="GO:0005524">
    <property type="term" value="F:ATP binding"/>
    <property type="evidence" value="ECO:0007669"/>
    <property type="project" value="UniProtKB-KW"/>
</dbReference>
<evidence type="ECO:0000256" key="3">
    <source>
        <dbReference type="ARBA" id="ARBA00022806"/>
    </source>
</evidence>
<keyword evidence="4" id="KW-0067">ATP-binding</keyword>
<evidence type="ECO:0000256" key="1">
    <source>
        <dbReference type="ARBA" id="ARBA00022741"/>
    </source>
</evidence>
<feature type="region of interest" description="Disordered" evidence="5">
    <location>
        <begin position="1671"/>
        <end position="1714"/>
    </location>
</feature>
<dbReference type="GO" id="GO:0043139">
    <property type="term" value="F:5'-3' DNA helicase activity"/>
    <property type="evidence" value="ECO:0007669"/>
    <property type="project" value="TreeGrafter"/>
</dbReference>
<dbReference type="eggNOG" id="COG1112">
    <property type="taxonomic scope" value="Bacteria"/>
</dbReference>
<organism evidence="8 9">
    <name type="scientific">Pseudofrankia inefficax (strain DSM 45817 / CECT 9037 / DDB 130130 / EuI1c)</name>
    <name type="common">Frankia inefficax</name>
    <dbReference type="NCBI Taxonomy" id="298654"/>
    <lineage>
        <taxon>Bacteria</taxon>
        <taxon>Bacillati</taxon>
        <taxon>Actinomycetota</taxon>
        <taxon>Actinomycetes</taxon>
        <taxon>Frankiales</taxon>
        <taxon>Frankiaceae</taxon>
        <taxon>Pseudofrankia</taxon>
    </lineage>
</organism>
<protein>
    <submittedName>
        <fullName evidence="8">Putative DNA helicase</fullName>
    </submittedName>
</protein>
<dbReference type="PANTHER" id="PTHR43788:SF8">
    <property type="entry name" value="DNA-BINDING PROTEIN SMUBP-2"/>
    <property type="match status" value="1"/>
</dbReference>
<feature type="region of interest" description="Disordered" evidence="5">
    <location>
        <begin position="566"/>
        <end position="612"/>
    </location>
</feature>
<dbReference type="EMBL" id="CP002299">
    <property type="protein sequence ID" value="ADP78904.1"/>
    <property type="molecule type" value="Genomic_DNA"/>
</dbReference>
<dbReference type="InParanoid" id="E3IW62"/>
<dbReference type="GO" id="GO:0016787">
    <property type="term" value="F:hydrolase activity"/>
    <property type="evidence" value="ECO:0007669"/>
    <property type="project" value="UniProtKB-KW"/>
</dbReference>
<keyword evidence="3 8" id="KW-0347">Helicase</keyword>
<reference evidence="8 9" key="1">
    <citation type="submission" date="2010-10" db="EMBL/GenBank/DDBJ databases">
        <title>Complete sequence of Frankia sp. EuI1c.</title>
        <authorList>
            <consortium name="US DOE Joint Genome Institute"/>
            <person name="Lucas S."/>
            <person name="Copeland A."/>
            <person name="Lapidus A."/>
            <person name="Cheng J.-F."/>
            <person name="Bruce D."/>
            <person name="Goodwin L."/>
            <person name="Pitluck S."/>
            <person name="Chertkov O."/>
            <person name="Detter J.C."/>
            <person name="Han C."/>
            <person name="Tapia R."/>
            <person name="Land M."/>
            <person name="Hauser L."/>
            <person name="Jeffries C."/>
            <person name="Kyrpides N."/>
            <person name="Ivanova N."/>
            <person name="Mikhailova N."/>
            <person name="Beauchemin N."/>
            <person name="Sen A."/>
            <person name="Sur S.A."/>
            <person name="Gtari M."/>
            <person name="Wall L."/>
            <person name="Tisa L."/>
            <person name="Woyke T."/>
        </authorList>
    </citation>
    <scope>NUCLEOTIDE SEQUENCE [LARGE SCALE GENOMIC DNA]</scope>
    <source>
        <strain evidence="9">DSM 45817 / CECT 9037 / EuI1c</strain>
    </source>
</reference>
<dbReference type="InterPro" id="IPR049468">
    <property type="entry name" value="Restrct_endonuc-II-like_dom"/>
</dbReference>
<evidence type="ECO:0000256" key="2">
    <source>
        <dbReference type="ARBA" id="ARBA00022801"/>
    </source>
</evidence>
<dbReference type="HOGENOM" id="CLU_000738_0_0_11"/>
<feature type="region of interest" description="Disordered" evidence="5">
    <location>
        <begin position="628"/>
        <end position="688"/>
    </location>
</feature>
<sequence length="1714" mass="181692">METAAAERERFAMLTNRCHRMVRFLHEVAQSQADQVTRVEDNPLALWLAELPGGLSLFEHATAGEVVLEAPAAAVLPSPPPLPDALAGWVVLPEPGDLPSDSPPLRETSARAPDQLRWSGGDPGGWPDGVWPDGIPLRPGGQPVTDGFAEPVRLVDRPEVPEAYQDWLPTWQIWAGRARADADRRTLHGTLHSVAGRLAQEGDGLELVLATGLLSWRAPDGRTLRRHLLTTRLAVEIDPVSSAIRLRVPDGVATRLEDGPLLDGLAVFHEERTNALHERLRARPAAPLGGDDERLLRDWLTVALDVGHDGYHSSWQPSGPPTDRPRIDLAPAIVLRARGQAALLTYYEQMLDALRGDGRPPLGLVQLVETLEADERLAWLAAEGAASPSQLSDDPLFPLPANPEQAHVVARLRHDSGVVVEGPPGTGKTHTIANLVSALLAEGQRVLVTSQKAQALRVLRDKLPESLRRLCVSITDTEGLGTDELTVSVSALAAEKAAYDPGGQARRIDAARKRRDAAVARRDELAAAIQLQRAAEAIGHPASEVAPGWSGTRGAIAARVQRERAEHGWLPRPVPLTDAPLLKDDGPDEAMAGDRGAGTAQSPTGAPPAPPLSAAEATELWALLRAANGPGAASRRPLSAGGPDDADQYGGDDRPDDAWPGDAWPGDAWPDDGLTSVEPGDPDLGPVSLPSVEALERLLERERDTAAEAGAATRSATGSAVRAAAAALGVLDATGLDRLTAAVGTVTRALEGARRTARHAPWLPRALDDALIGRDAAVWAKVTSAASALDEATEALATLGLRAVSLPADVTAAAAAGVVPADPTATPAARLLAVGEALRGHLDDGGNLRRMFRSRAQKDAADLLDGTTVDGLAPTTAELLDLVLARLRAEVAIDAVARAWALAGVMVGFEPRAPLDGPAGDAAAPEARLARLTEAHDALGAIVTVVTARDQIRTLLASLEAEKAARPSQADPAAPSVGAGLVDLSSTDTLHDLVDAVALARLRLAATQAQGEIDRLRSEVLAAAGRPAFPAELRQVAATLAARDLAGYRVARRRLLDAAAARRATARRVDLLGRLTAAHPALAELLVAAAAQPDSPPPAGDATWPRRLARFEAAWSWGLAAGWLADADAAGTGRARDLPDLDAQLDAAEDAVAAATAQLAGAKAWQHCLERMGTRESAALRAYADAVGAGGRSGRHAERYRQAAREAMAIAQTAVPAWVMPIGAVLSTIPAVRDSFDVVIVDEGSQAGLDSLFLLWLAPRVIIVGDDRQCTPPVTLGRGALVAEAGGGGLDHAGPPAGWASDDADELDPIFRRLDALLPDLPAWLRVSFTPRSSLFSLLRTRFGEVIRLREHFRCMPEIIEWSSAMFYRDAPLVPLRQFGADRLPPLRARHVPHGYTTGEGAGLRNPAEAEALVAQVLECAADPRYDGASFGVVVLQGTGQAELIRALLGARLPAAEQLRRRLRVGTPPDFQGDERDVVFLSMVVAPGAPAIALTRQEYQRRFNVAASRARDQVWLFHSAGLEDLDPGDLRHSYLSFVLAHSQADERAVEEPPRLDEVAPDIPHPRFDSLFEQRVFRELTSAGYQVTPQVEVNGRRIDLVVAGGRARLAVECDGDAVETTAQVAHDFARERQLRRAGWPFWRVRQSDFESDPVAALASLWPRLAAAGITPVDGSAPSREDGAPAVGSGPVATAPTAGWRPMALSDQDGLDDDLG</sequence>
<dbReference type="Pfam" id="PF13087">
    <property type="entry name" value="AAA_12"/>
    <property type="match status" value="1"/>
</dbReference>
<dbReference type="InterPro" id="IPR027417">
    <property type="entry name" value="P-loop_NTPase"/>
</dbReference>
<dbReference type="OrthoDB" id="9757917at2"/>
<dbReference type="InterPro" id="IPR011335">
    <property type="entry name" value="Restrct_endonuc-II-like"/>
</dbReference>
<evidence type="ECO:0000259" key="6">
    <source>
        <dbReference type="Pfam" id="PF13087"/>
    </source>
</evidence>
<dbReference type="PANTHER" id="PTHR43788">
    <property type="entry name" value="DNA2/NAM7 HELICASE FAMILY MEMBER"/>
    <property type="match status" value="1"/>
</dbReference>
<proteinExistence type="predicted"/>
<feature type="region of interest" description="Disordered" evidence="5">
    <location>
        <begin position="94"/>
        <end position="127"/>
    </location>
</feature>
<dbReference type="eggNOG" id="COG2852">
    <property type="taxonomic scope" value="Bacteria"/>
</dbReference>
<keyword evidence="2" id="KW-0378">Hydrolase</keyword>
<feature type="domain" description="DNA2/NAM7 helicase-like C-terminal" evidence="6">
    <location>
        <begin position="1333"/>
        <end position="1517"/>
    </location>
</feature>
<evidence type="ECO:0000313" key="8">
    <source>
        <dbReference type="EMBL" id="ADP78904.1"/>
    </source>
</evidence>
<dbReference type="eggNOG" id="COG0507">
    <property type="taxonomic scope" value="Bacteria"/>
</dbReference>
<dbReference type="InterPro" id="IPR050534">
    <property type="entry name" value="Coronavir_polyprotein_1ab"/>
</dbReference>
<dbReference type="CDD" id="cd18808">
    <property type="entry name" value="SF1_C_Upf1"/>
    <property type="match status" value="1"/>
</dbReference>
<dbReference type="InterPro" id="IPR047187">
    <property type="entry name" value="SF1_C_Upf1"/>
</dbReference>
<dbReference type="SUPFAM" id="SSF52540">
    <property type="entry name" value="P-loop containing nucleoside triphosphate hydrolases"/>
    <property type="match status" value="2"/>
</dbReference>
<accession>E3IW62</accession>
<dbReference type="STRING" id="298654.FraEuI1c_0826"/>
<dbReference type="KEGG" id="fri:FraEuI1c_0826"/>
<dbReference type="Proteomes" id="UP000002484">
    <property type="component" value="Chromosome"/>
</dbReference>
<evidence type="ECO:0000256" key="4">
    <source>
        <dbReference type="ARBA" id="ARBA00022840"/>
    </source>
</evidence>
<dbReference type="SUPFAM" id="SSF52980">
    <property type="entry name" value="Restriction endonuclease-like"/>
    <property type="match status" value="1"/>
</dbReference>
<keyword evidence="1" id="KW-0547">Nucleotide-binding</keyword>
<dbReference type="Gene3D" id="3.40.960.10">
    <property type="entry name" value="VSR Endonuclease"/>
    <property type="match status" value="1"/>
</dbReference>
<evidence type="ECO:0000256" key="5">
    <source>
        <dbReference type="SAM" id="MobiDB-lite"/>
    </source>
</evidence>
<feature type="domain" description="Restriction endonuclease type II-like" evidence="7">
    <location>
        <begin position="1571"/>
        <end position="1663"/>
    </location>
</feature>
<dbReference type="Pfam" id="PF18741">
    <property type="entry name" value="MTES_1575"/>
    <property type="match status" value="1"/>
</dbReference>
<gene>
    <name evidence="8" type="ordered locus">FraEuI1c_0826</name>
</gene>